<accession>A0A9X3DG03</accession>
<dbReference type="EMBL" id="JAPJUH010000005">
    <property type="protein sequence ID" value="MCX3266557.1"/>
    <property type="molecule type" value="Genomic_DNA"/>
</dbReference>
<keyword evidence="2" id="KW-0732">Signal</keyword>
<evidence type="ECO:0000256" key="2">
    <source>
        <dbReference type="SAM" id="SignalP"/>
    </source>
</evidence>
<dbReference type="RefSeq" id="WP_010602563.1">
    <property type="nucleotide sequence ID" value="NZ_JAPJUH010000005.1"/>
</dbReference>
<gene>
    <name evidence="3" type="ORF">OQZ29_17495</name>
</gene>
<proteinExistence type="predicted"/>
<evidence type="ECO:0000313" key="4">
    <source>
        <dbReference type="Proteomes" id="UP001142592"/>
    </source>
</evidence>
<dbReference type="AlphaFoldDB" id="A0A9X3DG03"/>
<reference evidence="3" key="1">
    <citation type="submission" date="2022-11" db="EMBL/GenBank/DDBJ databases">
        <authorList>
            <person name="Graham C."/>
            <person name="Newman J.D."/>
        </authorList>
    </citation>
    <scope>NUCLEOTIDE SEQUENCE</scope>
    <source>
        <strain evidence="3">DSM 19486</strain>
    </source>
</reference>
<keyword evidence="4" id="KW-1185">Reference proteome</keyword>
<organism evidence="3 4">
    <name type="scientific">Pedobacter agri</name>
    <dbReference type="NCBI Taxonomy" id="454586"/>
    <lineage>
        <taxon>Bacteria</taxon>
        <taxon>Pseudomonadati</taxon>
        <taxon>Bacteroidota</taxon>
        <taxon>Sphingobacteriia</taxon>
        <taxon>Sphingobacteriales</taxon>
        <taxon>Sphingobacteriaceae</taxon>
        <taxon>Pedobacter</taxon>
    </lineage>
</organism>
<feature type="region of interest" description="Disordered" evidence="1">
    <location>
        <begin position="48"/>
        <end position="76"/>
    </location>
</feature>
<dbReference type="Proteomes" id="UP001142592">
    <property type="component" value="Unassembled WGS sequence"/>
</dbReference>
<feature type="chain" id="PRO_5040928185" evidence="2">
    <location>
        <begin position="27"/>
        <end position="76"/>
    </location>
</feature>
<comment type="caution">
    <text evidence="3">The sequence shown here is derived from an EMBL/GenBank/DDBJ whole genome shotgun (WGS) entry which is preliminary data.</text>
</comment>
<protein>
    <submittedName>
        <fullName evidence="3">Uncharacterized protein</fullName>
    </submittedName>
</protein>
<evidence type="ECO:0000313" key="3">
    <source>
        <dbReference type="EMBL" id="MCX3266557.1"/>
    </source>
</evidence>
<sequence>MKFGFKNMLGLGFMAALMGLSGKSQATENINAKVDEVTHNFNKFASPMWAGKSQRKGKSNRKRLSHNAKLKRRRAA</sequence>
<evidence type="ECO:0000256" key="1">
    <source>
        <dbReference type="SAM" id="MobiDB-lite"/>
    </source>
</evidence>
<name>A0A9X3DG03_9SPHI</name>
<feature type="signal peptide" evidence="2">
    <location>
        <begin position="1"/>
        <end position="26"/>
    </location>
</feature>
<feature type="compositionally biased region" description="Basic residues" evidence="1">
    <location>
        <begin position="53"/>
        <end position="76"/>
    </location>
</feature>